<keyword evidence="4" id="KW-1185">Reference proteome</keyword>
<proteinExistence type="predicted"/>
<name>A0AAD7XF84_9APHY</name>
<evidence type="ECO:0000256" key="1">
    <source>
        <dbReference type="SAM" id="MobiDB-lite"/>
    </source>
</evidence>
<dbReference type="AlphaFoldDB" id="A0AAD7XF84"/>
<comment type="caution">
    <text evidence="3">The sequence shown here is derived from an EMBL/GenBank/DDBJ whole genome shotgun (WGS) entry which is preliminary data.</text>
</comment>
<keyword evidence="2" id="KW-0472">Membrane</keyword>
<organism evidence="3 4">
    <name type="scientific">Trametes cubensis</name>
    <dbReference type="NCBI Taxonomy" id="1111947"/>
    <lineage>
        <taxon>Eukaryota</taxon>
        <taxon>Fungi</taxon>
        <taxon>Dikarya</taxon>
        <taxon>Basidiomycota</taxon>
        <taxon>Agaricomycotina</taxon>
        <taxon>Agaricomycetes</taxon>
        <taxon>Polyporales</taxon>
        <taxon>Polyporaceae</taxon>
        <taxon>Trametes</taxon>
    </lineage>
</organism>
<feature type="transmembrane region" description="Helical" evidence="2">
    <location>
        <begin position="214"/>
        <end position="235"/>
    </location>
</feature>
<reference evidence="3" key="1">
    <citation type="submission" date="2022-11" db="EMBL/GenBank/DDBJ databases">
        <title>Genome Sequence of Cubamyces cubensis.</title>
        <authorList>
            <person name="Buettner E."/>
        </authorList>
    </citation>
    <scope>NUCLEOTIDE SEQUENCE</scope>
    <source>
        <strain evidence="3">MPL-01</strain>
    </source>
</reference>
<evidence type="ECO:0000256" key="2">
    <source>
        <dbReference type="SAM" id="Phobius"/>
    </source>
</evidence>
<keyword evidence="2" id="KW-1133">Transmembrane helix</keyword>
<accession>A0AAD7XF84</accession>
<gene>
    <name evidence="3" type="ORF">ONZ51_g3863</name>
</gene>
<feature type="region of interest" description="Disordered" evidence="1">
    <location>
        <begin position="1"/>
        <end position="41"/>
    </location>
</feature>
<dbReference type="EMBL" id="JAPEVG010000070">
    <property type="protein sequence ID" value="KAJ8487949.1"/>
    <property type="molecule type" value="Genomic_DNA"/>
</dbReference>
<keyword evidence="2" id="KW-0812">Transmembrane</keyword>
<protein>
    <submittedName>
        <fullName evidence="3">Uncharacterized protein</fullName>
    </submittedName>
</protein>
<dbReference type="Proteomes" id="UP001215151">
    <property type="component" value="Unassembled WGS sequence"/>
</dbReference>
<sequence>MQAAKRGSRRPITIPQISRIWTPKTPPKDGAARTVAPAKSPEFPPYPAEPLVDPLHWRALPRKLVRPDMPEIKPERIAAARPGYESIPPRYVRNSWAHMNYKVLGMYRRIYIDPPKPAFPHEYNLLVTDKGLANCATHIFGICTYAPSGTFGPDARRKKCFRFLREVCMYPTHGAIWAAYCSRLPTLPQKPARIKLLVDARPGRPRASCLRLPVVPLAIPYPPMFLPIMMFIYSFRKSTFVNMLLASEVVLSPEHEGDPAAEKLIPQHARALAAKCDMRKLCQLAKNVYGAYRNMVALGVVEDRMWEALNFAWETVIAAMELVEDAMLAQTQLEADLRATPAELDAVELGEAGNEV</sequence>
<evidence type="ECO:0000313" key="4">
    <source>
        <dbReference type="Proteomes" id="UP001215151"/>
    </source>
</evidence>
<evidence type="ECO:0000313" key="3">
    <source>
        <dbReference type="EMBL" id="KAJ8487949.1"/>
    </source>
</evidence>